<feature type="compositionally biased region" description="Polar residues" evidence="1">
    <location>
        <begin position="182"/>
        <end position="192"/>
    </location>
</feature>
<dbReference type="OrthoDB" id="2421866at2759"/>
<sequence>MNSTASSPESCLSIDRVFDKIHSSDYKAALANSAKRKRVLSFYGQITHMVSATKMGHTTMTNNSTPCTAIDLDTFPSTHALDVIISEKRYASTASSSSGQLLEVLQDSRPYSLHKDAIKIFQKMWNGETPDHIIWLKQLQEQSISETARECSRIENEQQAEIAEKMTKSGINMIQLSDDESTTISKGTTASNSEEEIDSPENDGKESVTHRSDPGHGYYSIDRANVFQSKHEGENHSIPRMPQKIVAVLLNNCLVDTQNQNNTLSGESSTSALLTLGSVMEVTRAVMLWEEISKEEGAKVSFLGIAGKTKVRAMPLSPSLMKKRSINKGVMQGSKILNKADQFTIHHQVRLHHEPERPGKRKRARSPVFFSDEKGIDVPESSLPVQSRPPKTKPVISEMSETLKVSKLMTFKQQRDRPRAISPLDLFVRRRADYSPQSDSFDDGIIFLSDLWSSLPFSNMTTDASTYSNDESIKVPNLDITRHICWLTRIHTIIIRAICNECNNDYKGMSCIFGCLSRKWRLHTHMECSITDGTAEAKLVLSADQEDILWTLLGLKKRSDAGAVDKGSNEAMDRAGSGNIVDRNLGLDTMFSSRSTNFGKSCFHESQQETINKVLQSLARRGKLLYKAPAASCFNRNVKSSDHNEGIEHVTKIDQYQTPQELAEEQVWLDICTAVWRRCERFILHAQIVSTAPSTDITISAKASTTVTKNVPLKISMTRINHQKTIQTLVRPPLVLRAIYVKWITPRTEANVLLGQLIHSSQ</sequence>
<evidence type="ECO:0000313" key="3">
    <source>
        <dbReference type="Proteomes" id="UP000193648"/>
    </source>
</evidence>
<dbReference type="InParanoid" id="A0A1Y2GTP5"/>
<dbReference type="GeneID" id="33571836"/>
<proteinExistence type="predicted"/>
<dbReference type="RefSeq" id="XP_021882640.1">
    <property type="nucleotide sequence ID" value="XM_022029993.1"/>
</dbReference>
<comment type="caution">
    <text evidence="2">The sequence shown here is derived from an EMBL/GenBank/DDBJ whole genome shotgun (WGS) entry which is preliminary data.</text>
</comment>
<dbReference type="EMBL" id="MCFF01000013">
    <property type="protein sequence ID" value="ORZ20100.1"/>
    <property type="molecule type" value="Genomic_DNA"/>
</dbReference>
<dbReference type="Proteomes" id="UP000193648">
    <property type="component" value="Unassembled WGS sequence"/>
</dbReference>
<keyword evidence="3" id="KW-1185">Reference proteome</keyword>
<accession>A0A1Y2GTP5</accession>
<organism evidence="2 3">
    <name type="scientific">Lobosporangium transversale</name>
    <dbReference type="NCBI Taxonomy" id="64571"/>
    <lineage>
        <taxon>Eukaryota</taxon>
        <taxon>Fungi</taxon>
        <taxon>Fungi incertae sedis</taxon>
        <taxon>Mucoromycota</taxon>
        <taxon>Mortierellomycotina</taxon>
        <taxon>Mortierellomycetes</taxon>
        <taxon>Mortierellales</taxon>
        <taxon>Mortierellaceae</taxon>
        <taxon>Lobosporangium</taxon>
    </lineage>
</organism>
<evidence type="ECO:0000256" key="1">
    <source>
        <dbReference type="SAM" id="MobiDB-lite"/>
    </source>
</evidence>
<name>A0A1Y2GTP5_9FUNG</name>
<feature type="compositionally biased region" description="Basic and acidic residues" evidence="1">
    <location>
        <begin position="202"/>
        <end position="214"/>
    </location>
</feature>
<gene>
    <name evidence="2" type="ORF">BCR41DRAFT_421195</name>
</gene>
<feature type="region of interest" description="Disordered" evidence="1">
    <location>
        <begin position="176"/>
        <end position="217"/>
    </location>
</feature>
<evidence type="ECO:0000313" key="2">
    <source>
        <dbReference type="EMBL" id="ORZ20100.1"/>
    </source>
</evidence>
<reference evidence="2 3" key="1">
    <citation type="submission" date="2016-07" db="EMBL/GenBank/DDBJ databases">
        <title>Pervasive Adenine N6-methylation of Active Genes in Fungi.</title>
        <authorList>
            <consortium name="DOE Joint Genome Institute"/>
            <person name="Mondo S.J."/>
            <person name="Dannebaum R.O."/>
            <person name="Kuo R.C."/>
            <person name="Labutti K."/>
            <person name="Haridas S."/>
            <person name="Kuo A."/>
            <person name="Salamov A."/>
            <person name="Ahrendt S.R."/>
            <person name="Lipzen A."/>
            <person name="Sullivan W."/>
            <person name="Andreopoulos W.B."/>
            <person name="Clum A."/>
            <person name="Lindquist E."/>
            <person name="Daum C."/>
            <person name="Ramamoorthy G.K."/>
            <person name="Gryganskyi A."/>
            <person name="Culley D."/>
            <person name="Magnuson J.K."/>
            <person name="James T.Y."/>
            <person name="O'Malley M.A."/>
            <person name="Stajich J.E."/>
            <person name="Spatafora J.W."/>
            <person name="Visel A."/>
            <person name="Grigoriev I.V."/>
        </authorList>
    </citation>
    <scope>NUCLEOTIDE SEQUENCE [LARGE SCALE GENOMIC DNA]</scope>
    <source>
        <strain evidence="2 3">NRRL 3116</strain>
    </source>
</reference>
<dbReference type="AlphaFoldDB" id="A0A1Y2GTP5"/>
<protein>
    <submittedName>
        <fullName evidence="2">Uncharacterized protein</fullName>
    </submittedName>
</protein>